<name>A0A4R3I8T1_9GAMM</name>
<dbReference type="NCBIfam" id="TIGR02098">
    <property type="entry name" value="MJ0042_CXXC"/>
    <property type="match status" value="1"/>
</dbReference>
<keyword evidence="2" id="KW-1133">Transmembrane helix</keyword>
<keyword evidence="5" id="KW-1185">Reference proteome</keyword>
<dbReference type="InterPro" id="IPR011723">
    <property type="entry name" value="Znf/thioredoxin_put"/>
</dbReference>
<dbReference type="InterPro" id="IPR021834">
    <property type="entry name" value="DUF3426"/>
</dbReference>
<dbReference type="Pfam" id="PF11906">
    <property type="entry name" value="DUF3426"/>
    <property type="match status" value="1"/>
</dbReference>
<proteinExistence type="predicted"/>
<reference evidence="4 5" key="1">
    <citation type="submission" date="2019-03" db="EMBL/GenBank/DDBJ databases">
        <title>Genomic Encyclopedia of Archaeal and Bacterial Type Strains, Phase II (KMG-II): from individual species to whole genera.</title>
        <authorList>
            <person name="Goeker M."/>
        </authorList>
    </citation>
    <scope>NUCLEOTIDE SEQUENCE [LARGE SCALE GENOMIC DNA]</scope>
    <source>
        <strain evidence="4 5">DSM 15388</strain>
    </source>
</reference>
<feature type="region of interest" description="Disordered" evidence="1">
    <location>
        <begin position="215"/>
        <end position="235"/>
    </location>
</feature>
<feature type="compositionally biased region" description="Basic and acidic residues" evidence="1">
    <location>
        <begin position="219"/>
        <end position="235"/>
    </location>
</feature>
<dbReference type="AlphaFoldDB" id="A0A4R3I8T1"/>
<evidence type="ECO:0000313" key="5">
    <source>
        <dbReference type="Proteomes" id="UP000295793"/>
    </source>
</evidence>
<evidence type="ECO:0000256" key="2">
    <source>
        <dbReference type="SAM" id="Phobius"/>
    </source>
</evidence>
<evidence type="ECO:0000313" key="4">
    <source>
        <dbReference type="EMBL" id="TCS41741.1"/>
    </source>
</evidence>
<dbReference type="Pfam" id="PF13719">
    <property type="entry name" value="Zn_ribbon_5"/>
    <property type="match status" value="1"/>
</dbReference>
<keyword evidence="2" id="KW-0812">Transmembrane</keyword>
<dbReference type="RefSeq" id="WP_165901849.1">
    <property type="nucleotide sequence ID" value="NZ_SLZR01000005.1"/>
</dbReference>
<dbReference type="Proteomes" id="UP000295793">
    <property type="component" value="Unassembled WGS sequence"/>
</dbReference>
<accession>A0A4R3I8T1</accession>
<sequence length="450" mass="50047">MAESFITQCPHCGTSFRVRTEQLSVANGSVRCGACLQVFSARNHVVTGSTPPAAPVAKPAPAAAVKPAAVKPAPAPVKTKPKTPFDDSLDLPPAKPKPAAAVPTPIKAEEPDFEEFFAAEEDDDAEFIFADGDDDDDLEDEFIFSDGPNDKLFDEDEQEEGLGELSDSFLNLHSGQKTAPKADHFQQEIHQSENDDFDDDDEVDESWAESILQEMEQEEQQKKAVFDTEKPREPEKAAIEVESVPIEPEPIHSILDFDDDDFSIPQSASQIVSQASEEIEHDFPFEDRFHKLRPLGWLLIVLLTVGLVAQLAWMERETYARMDQWRGIYQAVCDRIGCTLPDQVDLNSIRTSVLVREHKDTSLSDIYVVDVILTNKAPFKQSFPALVLQYTDVNGKLIADQIFQPKQYLKGEMTGVEQMPINTRIYVALAIKKPSANAVNYQLLLTPASN</sequence>
<feature type="compositionally biased region" description="Low complexity" evidence="1">
    <location>
        <begin position="97"/>
        <end position="106"/>
    </location>
</feature>
<gene>
    <name evidence="4" type="ORF">BCF53_105169</name>
</gene>
<dbReference type="EMBL" id="SLZR01000005">
    <property type="protein sequence ID" value="TCS41741.1"/>
    <property type="molecule type" value="Genomic_DNA"/>
</dbReference>
<evidence type="ECO:0000259" key="3">
    <source>
        <dbReference type="Pfam" id="PF13719"/>
    </source>
</evidence>
<comment type="caution">
    <text evidence="4">The sequence shown here is derived from an EMBL/GenBank/DDBJ whole genome shotgun (WGS) entry which is preliminary data.</text>
</comment>
<feature type="domain" description="Zinc finger/thioredoxin putative" evidence="3">
    <location>
        <begin position="6"/>
        <end position="41"/>
    </location>
</feature>
<protein>
    <submittedName>
        <fullName evidence="4">Putative Zn finger-like uncharacterized protein</fullName>
    </submittedName>
</protein>
<feature type="transmembrane region" description="Helical" evidence="2">
    <location>
        <begin position="295"/>
        <end position="314"/>
    </location>
</feature>
<keyword evidence="2" id="KW-0472">Membrane</keyword>
<organism evidence="4 5">
    <name type="scientific">Reinekea marinisedimentorum</name>
    <dbReference type="NCBI Taxonomy" id="230495"/>
    <lineage>
        <taxon>Bacteria</taxon>
        <taxon>Pseudomonadati</taxon>
        <taxon>Pseudomonadota</taxon>
        <taxon>Gammaproteobacteria</taxon>
        <taxon>Oceanospirillales</taxon>
        <taxon>Saccharospirillaceae</taxon>
        <taxon>Reinekea</taxon>
    </lineage>
</organism>
<feature type="region of interest" description="Disordered" evidence="1">
    <location>
        <begin position="73"/>
        <end position="106"/>
    </location>
</feature>
<evidence type="ECO:0000256" key="1">
    <source>
        <dbReference type="SAM" id="MobiDB-lite"/>
    </source>
</evidence>